<sequence length="73" mass="8612">MPKASYGSATTKQCELCEKAISRTNFSKHKKRCKGINVRDSRSDIRKRSWNKHRDKRVGEQRNRRASNLFEET</sequence>
<dbReference type="AlphaFoldDB" id="D0N9N2"/>
<keyword evidence="3" id="KW-1185">Reference proteome</keyword>
<dbReference type="Proteomes" id="UP000006643">
    <property type="component" value="Unassembled WGS sequence"/>
</dbReference>
<gene>
    <name evidence="2" type="ORF">PITG_08180</name>
</gene>
<evidence type="ECO:0000313" key="2">
    <source>
        <dbReference type="EMBL" id="EEY54520.1"/>
    </source>
</evidence>
<proteinExistence type="predicted"/>
<name>D0N9N2_PHYIT</name>
<dbReference type="HOGENOM" id="CLU_201441_0_0_1"/>
<evidence type="ECO:0000313" key="3">
    <source>
        <dbReference type="Proteomes" id="UP000006643"/>
    </source>
</evidence>
<accession>D0N9N2</accession>
<feature type="region of interest" description="Disordered" evidence="1">
    <location>
        <begin position="39"/>
        <end position="73"/>
    </location>
</feature>
<dbReference type="OMA" id="KRCKGIN"/>
<dbReference type="InParanoid" id="D0N9N2"/>
<evidence type="ECO:0000256" key="1">
    <source>
        <dbReference type="SAM" id="MobiDB-lite"/>
    </source>
</evidence>
<dbReference type="KEGG" id="pif:PITG_08180"/>
<dbReference type="EMBL" id="DS028129">
    <property type="protein sequence ID" value="EEY54520.1"/>
    <property type="molecule type" value="Genomic_DNA"/>
</dbReference>
<dbReference type="RefSeq" id="XP_002904342.1">
    <property type="nucleotide sequence ID" value="XM_002904296.1"/>
</dbReference>
<protein>
    <submittedName>
        <fullName evidence="2">Uncharacterized protein</fullName>
    </submittedName>
</protein>
<dbReference type="VEuPathDB" id="FungiDB:PITG_08180"/>
<reference evidence="3" key="1">
    <citation type="journal article" date="2009" name="Nature">
        <title>Genome sequence and analysis of the Irish potato famine pathogen Phytophthora infestans.</title>
        <authorList>
            <consortium name="The Broad Institute Genome Sequencing Platform"/>
            <person name="Haas B.J."/>
            <person name="Kamoun S."/>
            <person name="Zody M.C."/>
            <person name="Jiang R.H."/>
            <person name="Handsaker R.E."/>
            <person name="Cano L.M."/>
            <person name="Grabherr M."/>
            <person name="Kodira C.D."/>
            <person name="Raffaele S."/>
            <person name="Torto-Alalibo T."/>
            <person name="Bozkurt T.O."/>
            <person name="Ah-Fong A.M."/>
            <person name="Alvarado L."/>
            <person name="Anderson V.L."/>
            <person name="Armstrong M.R."/>
            <person name="Avrova A."/>
            <person name="Baxter L."/>
            <person name="Beynon J."/>
            <person name="Boevink P.C."/>
            <person name="Bollmann S.R."/>
            <person name="Bos J.I."/>
            <person name="Bulone V."/>
            <person name="Cai G."/>
            <person name="Cakir C."/>
            <person name="Carrington J.C."/>
            <person name="Chawner M."/>
            <person name="Conti L."/>
            <person name="Costanzo S."/>
            <person name="Ewan R."/>
            <person name="Fahlgren N."/>
            <person name="Fischbach M.A."/>
            <person name="Fugelstad J."/>
            <person name="Gilroy E.M."/>
            <person name="Gnerre S."/>
            <person name="Green P.J."/>
            <person name="Grenville-Briggs L.J."/>
            <person name="Griffith J."/>
            <person name="Grunwald N.J."/>
            <person name="Horn K."/>
            <person name="Horner N.R."/>
            <person name="Hu C.H."/>
            <person name="Huitema E."/>
            <person name="Jeong D.H."/>
            <person name="Jones A.M."/>
            <person name="Jones J.D."/>
            <person name="Jones R.W."/>
            <person name="Karlsson E.K."/>
            <person name="Kunjeti S.G."/>
            <person name="Lamour K."/>
            <person name="Liu Z."/>
            <person name="Ma L."/>
            <person name="Maclean D."/>
            <person name="Chibucos M.C."/>
            <person name="McDonald H."/>
            <person name="McWalters J."/>
            <person name="Meijer H.J."/>
            <person name="Morgan W."/>
            <person name="Morris P.F."/>
            <person name="Munro C.A."/>
            <person name="O'Neill K."/>
            <person name="Ospina-Giraldo M."/>
            <person name="Pinzon A."/>
            <person name="Pritchard L."/>
            <person name="Ramsahoye B."/>
            <person name="Ren Q."/>
            <person name="Restrepo S."/>
            <person name="Roy S."/>
            <person name="Sadanandom A."/>
            <person name="Savidor A."/>
            <person name="Schornack S."/>
            <person name="Schwartz D.C."/>
            <person name="Schumann U.D."/>
            <person name="Schwessinger B."/>
            <person name="Seyer L."/>
            <person name="Sharpe T."/>
            <person name="Silvar C."/>
            <person name="Song J."/>
            <person name="Studholme D.J."/>
            <person name="Sykes S."/>
            <person name="Thines M."/>
            <person name="van de Vondervoort P.J."/>
            <person name="Phuntumart V."/>
            <person name="Wawra S."/>
            <person name="Weide R."/>
            <person name="Win J."/>
            <person name="Young C."/>
            <person name="Zhou S."/>
            <person name="Fry W."/>
            <person name="Meyers B.C."/>
            <person name="van West P."/>
            <person name="Ristaino J."/>
            <person name="Govers F."/>
            <person name="Birch P.R."/>
            <person name="Whisson S.C."/>
            <person name="Judelson H.S."/>
            <person name="Nusbaum C."/>
        </authorList>
    </citation>
    <scope>NUCLEOTIDE SEQUENCE [LARGE SCALE GENOMIC DNA]</scope>
    <source>
        <strain evidence="3">T30-4</strain>
    </source>
</reference>
<organism evidence="2 3">
    <name type="scientific">Phytophthora infestans (strain T30-4)</name>
    <name type="common">Potato late blight agent</name>
    <dbReference type="NCBI Taxonomy" id="403677"/>
    <lineage>
        <taxon>Eukaryota</taxon>
        <taxon>Sar</taxon>
        <taxon>Stramenopiles</taxon>
        <taxon>Oomycota</taxon>
        <taxon>Peronosporomycetes</taxon>
        <taxon>Peronosporales</taxon>
        <taxon>Peronosporaceae</taxon>
        <taxon>Phytophthora</taxon>
    </lineage>
</organism>
<dbReference type="GeneID" id="9464269"/>
<dbReference type="OrthoDB" id="128457at2759"/>